<dbReference type="InterPro" id="IPR036291">
    <property type="entry name" value="NAD(P)-bd_dom_sf"/>
</dbReference>
<evidence type="ECO:0000259" key="3">
    <source>
        <dbReference type="Pfam" id="PF02737"/>
    </source>
</evidence>
<dbReference type="SMART" id="SM00135">
    <property type="entry name" value="LY"/>
    <property type="match status" value="3"/>
</dbReference>
<dbReference type="InterPro" id="IPR006108">
    <property type="entry name" value="3HC_DH_C"/>
</dbReference>
<accession>A0A9W9Q6R7</accession>
<evidence type="ECO:0000313" key="4">
    <source>
        <dbReference type="EMBL" id="KAJ5327975.1"/>
    </source>
</evidence>
<dbReference type="Pfam" id="PF00725">
    <property type="entry name" value="3HCDH"/>
    <property type="match status" value="1"/>
</dbReference>
<dbReference type="SUPFAM" id="SSF63829">
    <property type="entry name" value="Calcium-dependent phosphotriesterase"/>
    <property type="match status" value="1"/>
</dbReference>
<name>A0A9W9Q6R7_PENBR</name>
<sequence length="606" mass="67753">MEQHQSWHAPSDYKARQIAVIGAGVLGRRIATCWACAGYNVHIWDPSPTQCHDAVKYFLDNISIYQQYVAVEPGEVILAIDLNHAVSNAWLVVECAPENLEIKQNVFSDLEEVCNSDCILSTNSSSYKSSAISQKTSDWIKNRILNTHYFMPPHVRIVELMTSGCTASDIFPFLRSRMQEAGLSVYVAKQESTGFIHNRVWAAIKRELLMVVSEGVADPKTADDIFFEAIVKPGTRPFVAMDLVGLETVANIERNFAQERNLPTMHTVDYLQKEYISQGKLGLNCENGGFYPKVSRTTGPRIFVLDNGLSGEVESLQMGKVLEYTSGGQQVRTLFEKQFLPDGIVIHKEKERIFWTCMGNPGQSDGMICSARLDGSEFKSLIEKGSINTPKQITLDPATGKLYFADREGLCIWSCRLDGSSLQRIVTTGSRSDDKDLKDAQNWCVGVAISQTLGKIFWTQKGAPKGWQGRIFSANLEIPSGETAENRSDKVCLLESLAEPIDLEFHEDLKALYWTDRGEMPFGNTLNRLLFGDDGQALEIDNTPFLKYQILARKFHEAIGLKIDEKNKHVYVADLGGSICRCNLDGSNKTRLLFEERRAFTGIALI</sequence>
<dbReference type="GO" id="GO:0016616">
    <property type="term" value="F:oxidoreductase activity, acting on the CH-OH group of donors, NAD or NADP as acceptor"/>
    <property type="evidence" value="ECO:0007669"/>
    <property type="project" value="InterPro"/>
</dbReference>
<dbReference type="InterPro" id="IPR008927">
    <property type="entry name" value="6-PGluconate_DH-like_C_sf"/>
</dbReference>
<dbReference type="EMBL" id="JAPZBQ010000005">
    <property type="protein sequence ID" value="KAJ5327975.1"/>
    <property type="molecule type" value="Genomic_DNA"/>
</dbReference>
<protein>
    <recommendedName>
        <fullName evidence="6">3-hydroxyacyl-CoA dehydrogenase</fullName>
    </recommendedName>
</protein>
<evidence type="ECO:0000256" key="1">
    <source>
        <dbReference type="ARBA" id="ARBA00023002"/>
    </source>
</evidence>
<dbReference type="Proteomes" id="UP001147695">
    <property type="component" value="Unassembled WGS sequence"/>
</dbReference>
<dbReference type="GO" id="GO:0006631">
    <property type="term" value="P:fatty acid metabolic process"/>
    <property type="evidence" value="ECO:0007669"/>
    <property type="project" value="InterPro"/>
</dbReference>
<dbReference type="Pfam" id="PF02737">
    <property type="entry name" value="3HCDH_N"/>
    <property type="match status" value="1"/>
</dbReference>
<reference evidence="4" key="1">
    <citation type="submission" date="2022-12" db="EMBL/GenBank/DDBJ databases">
        <authorList>
            <person name="Petersen C."/>
        </authorList>
    </citation>
    <scope>NUCLEOTIDE SEQUENCE</scope>
    <source>
        <strain evidence="4">IBT 35673</strain>
    </source>
</reference>
<evidence type="ECO:0000313" key="5">
    <source>
        <dbReference type="Proteomes" id="UP001147695"/>
    </source>
</evidence>
<dbReference type="SUPFAM" id="SSF51735">
    <property type="entry name" value="NAD(P)-binding Rossmann-fold domains"/>
    <property type="match status" value="1"/>
</dbReference>
<dbReference type="AlphaFoldDB" id="A0A9W9Q6R7"/>
<dbReference type="Gene3D" id="2.120.10.30">
    <property type="entry name" value="TolB, C-terminal domain"/>
    <property type="match status" value="2"/>
</dbReference>
<dbReference type="SUPFAM" id="SSF48179">
    <property type="entry name" value="6-phosphogluconate dehydrogenase C-terminal domain-like"/>
    <property type="match status" value="1"/>
</dbReference>
<dbReference type="PANTHER" id="PTHR48075:SF3">
    <property type="entry name" value="3-HYDROXYACYL-COA DEHYDROGENASE"/>
    <property type="match status" value="1"/>
</dbReference>
<organism evidence="4 5">
    <name type="scientific">Penicillium brevicompactum</name>
    <dbReference type="NCBI Taxonomy" id="5074"/>
    <lineage>
        <taxon>Eukaryota</taxon>
        <taxon>Fungi</taxon>
        <taxon>Dikarya</taxon>
        <taxon>Ascomycota</taxon>
        <taxon>Pezizomycotina</taxon>
        <taxon>Eurotiomycetes</taxon>
        <taxon>Eurotiomycetidae</taxon>
        <taxon>Eurotiales</taxon>
        <taxon>Aspergillaceae</taxon>
        <taxon>Penicillium</taxon>
    </lineage>
</organism>
<comment type="caution">
    <text evidence="4">The sequence shown here is derived from an EMBL/GenBank/DDBJ whole genome shotgun (WGS) entry which is preliminary data.</text>
</comment>
<dbReference type="InterPro" id="IPR013328">
    <property type="entry name" value="6PGD_dom2"/>
</dbReference>
<feature type="domain" description="3-hydroxyacyl-CoA dehydrogenase C-terminal" evidence="2">
    <location>
        <begin position="194"/>
        <end position="286"/>
    </location>
</feature>
<dbReference type="InterPro" id="IPR000033">
    <property type="entry name" value="LDLR_classB_rpt"/>
</dbReference>
<feature type="domain" description="3-hydroxyacyl-CoA dehydrogenase NAD binding" evidence="3">
    <location>
        <begin position="17"/>
        <end position="182"/>
    </location>
</feature>
<dbReference type="PANTHER" id="PTHR48075">
    <property type="entry name" value="3-HYDROXYACYL-COA DEHYDROGENASE FAMILY PROTEIN"/>
    <property type="match status" value="1"/>
</dbReference>
<proteinExistence type="predicted"/>
<dbReference type="Gene3D" id="3.40.50.720">
    <property type="entry name" value="NAD(P)-binding Rossmann-like Domain"/>
    <property type="match status" value="1"/>
</dbReference>
<evidence type="ECO:0008006" key="6">
    <source>
        <dbReference type="Google" id="ProtNLM"/>
    </source>
</evidence>
<dbReference type="GO" id="GO:0070403">
    <property type="term" value="F:NAD+ binding"/>
    <property type="evidence" value="ECO:0007669"/>
    <property type="project" value="InterPro"/>
</dbReference>
<dbReference type="InterPro" id="IPR011042">
    <property type="entry name" value="6-blade_b-propeller_TolB-like"/>
</dbReference>
<keyword evidence="1" id="KW-0560">Oxidoreductase</keyword>
<reference evidence="4" key="2">
    <citation type="journal article" date="2023" name="IMA Fungus">
        <title>Comparative genomic study of the Penicillium genus elucidates a diverse pangenome and 15 lateral gene transfer events.</title>
        <authorList>
            <person name="Petersen C."/>
            <person name="Sorensen T."/>
            <person name="Nielsen M.R."/>
            <person name="Sondergaard T.E."/>
            <person name="Sorensen J.L."/>
            <person name="Fitzpatrick D.A."/>
            <person name="Frisvad J.C."/>
            <person name="Nielsen K.L."/>
        </authorList>
    </citation>
    <scope>NUCLEOTIDE SEQUENCE</scope>
    <source>
        <strain evidence="4">IBT 35673</strain>
    </source>
</reference>
<dbReference type="Gene3D" id="1.10.1040.10">
    <property type="entry name" value="N-(1-d-carboxylethyl)-l-norvaline Dehydrogenase, domain 2"/>
    <property type="match status" value="1"/>
</dbReference>
<dbReference type="InterPro" id="IPR006176">
    <property type="entry name" value="3-OHacyl-CoA_DH_NAD-bd"/>
</dbReference>
<gene>
    <name evidence="4" type="ORF">N7452_008365</name>
</gene>
<evidence type="ECO:0000259" key="2">
    <source>
        <dbReference type="Pfam" id="PF00725"/>
    </source>
</evidence>